<keyword evidence="4" id="KW-1185">Reference proteome</keyword>
<reference evidence="3 4" key="1">
    <citation type="submission" date="2016-10" db="EMBL/GenBank/DDBJ databases">
        <authorList>
            <person name="de Groot N.N."/>
        </authorList>
    </citation>
    <scope>NUCLEOTIDE SEQUENCE [LARGE SCALE GENOMIC DNA]</scope>
    <source>
        <strain evidence="3 4">ML2</strain>
    </source>
</reference>
<name>A0A1I4ZNT7_9CLOT</name>
<feature type="compositionally biased region" description="Acidic residues" evidence="1">
    <location>
        <begin position="44"/>
        <end position="54"/>
    </location>
</feature>
<sequence length="171" mass="19583">MRKIAILLLLLALTGCAYPQDQAPKPMEPNPVPQGNSGIKVEQPEEPEPEESEEIPIYLEDLPIILSIREPNSIGTVYLDATYINKSEYPITRYFMTILLKDKNEKTYLSSHDTVLPGETSPNFDSFGPQTMDINDVEKLTLEITAKTENNKELYIEYDYKLGWAEWYYAD</sequence>
<dbReference type="PROSITE" id="PS51257">
    <property type="entry name" value="PROKAR_LIPOPROTEIN"/>
    <property type="match status" value="1"/>
</dbReference>
<organism evidence="3 4">
    <name type="scientific">Proteiniclasticum ruminis</name>
    <dbReference type="NCBI Taxonomy" id="398199"/>
    <lineage>
        <taxon>Bacteria</taxon>
        <taxon>Bacillati</taxon>
        <taxon>Bacillota</taxon>
        <taxon>Clostridia</taxon>
        <taxon>Eubacteriales</taxon>
        <taxon>Clostridiaceae</taxon>
        <taxon>Proteiniclasticum</taxon>
    </lineage>
</organism>
<keyword evidence="2" id="KW-0732">Signal</keyword>
<feature type="signal peptide" evidence="2">
    <location>
        <begin position="1"/>
        <end position="19"/>
    </location>
</feature>
<protein>
    <recommendedName>
        <fullName evidence="5">DUF4352 domain-containing protein</fullName>
    </recommendedName>
</protein>
<evidence type="ECO:0008006" key="5">
    <source>
        <dbReference type="Google" id="ProtNLM"/>
    </source>
</evidence>
<dbReference type="AlphaFoldDB" id="A0A1I4ZNT7"/>
<dbReference type="Proteomes" id="UP000181899">
    <property type="component" value="Unassembled WGS sequence"/>
</dbReference>
<evidence type="ECO:0000313" key="3">
    <source>
        <dbReference type="EMBL" id="SFN51847.1"/>
    </source>
</evidence>
<evidence type="ECO:0000256" key="2">
    <source>
        <dbReference type="SAM" id="SignalP"/>
    </source>
</evidence>
<evidence type="ECO:0000256" key="1">
    <source>
        <dbReference type="SAM" id="MobiDB-lite"/>
    </source>
</evidence>
<accession>A0A1I4ZNT7</accession>
<dbReference type="OrthoDB" id="3268660at2"/>
<dbReference type="EMBL" id="FOVK01000002">
    <property type="protein sequence ID" value="SFN51847.1"/>
    <property type="molecule type" value="Genomic_DNA"/>
</dbReference>
<proteinExistence type="predicted"/>
<feature type="chain" id="PRO_5010220588" description="DUF4352 domain-containing protein" evidence="2">
    <location>
        <begin position="20"/>
        <end position="171"/>
    </location>
</feature>
<feature type="region of interest" description="Disordered" evidence="1">
    <location>
        <begin position="22"/>
        <end position="54"/>
    </location>
</feature>
<dbReference type="RefSeq" id="WP_074911042.1">
    <property type="nucleotide sequence ID" value="NZ_FOVK01000002.1"/>
</dbReference>
<gene>
    <name evidence="3" type="ORF">SAMN04488695_10276</name>
</gene>
<evidence type="ECO:0000313" key="4">
    <source>
        <dbReference type="Proteomes" id="UP000181899"/>
    </source>
</evidence>